<reference evidence="3 4" key="1">
    <citation type="submission" date="2016-10" db="EMBL/GenBank/DDBJ databases">
        <authorList>
            <person name="Varghese N."/>
            <person name="Submissions S."/>
        </authorList>
    </citation>
    <scope>NUCLEOTIDE SEQUENCE [LARGE SCALE GENOMIC DNA]</scope>
    <source>
        <strain evidence="3 4">DSM 11449</strain>
    </source>
</reference>
<dbReference type="RefSeq" id="WP_009641161.1">
    <property type="nucleotide sequence ID" value="NZ_CAJPRD010000028.1"/>
</dbReference>
<organism evidence="3 4">
    <name type="scientific">Capnocytophaga granulosa</name>
    <dbReference type="NCBI Taxonomy" id="45242"/>
    <lineage>
        <taxon>Bacteria</taxon>
        <taxon>Pseudomonadati</taxon>
        <taxon>Bacteroidota</taxon>
        <taxon>Flavobacteriia</taxon>
        <taxon>Flavobacteriales</taxon>
        <taxon>Flavobacteriaceae</taxon>
        <taxon>Capnocytophaga</taxon>
    </lineage>
</organism>
<dbReference type="Pfam" id="PF14322">
    <property type="entry name" value="SusD-like_3"/>
    <property type="match status" value="1"/>
</dbReference>
<dbReference type="EMBL" id="FNND01000003">
    <property type="protein sequence ID" value="SDW62594.1"/>
    <property type="molecule type" value="Genomic_DNA"/>
</dbReference>
<evidence type="ECO:0000313" key="3">
    <source>
        <dbReference type="EMBL" id="SDW62594.1"/>
    </source>
</evidence>
<dbReference type="InterPro" id="IPR011990">
    <property type="entry name" value="TPR-like_helical_dom_sf"/>
</dbReference>
<evidence type="ECO:0000259" key="2">
    <source>
        <dbReference type="Pfam" id="PF14322"/>
    </source>
</evidence>
<feature type="chain" id="PRO_5028947446" evidence="1">
    <location>
        <begin position="23"/>
        <end position="513"/>
    </location>
</feature>
<dbReference type="SUPFAM" id="SSF48452">
    <property type="entry name" value="TPR-like"/>
    <property type="match status" value="1"/>
</dbReference>
<protein>
    <submittedName>
        <fullName evidence="3">SusD family protein</fullName>
    </submittedName>
</protein>
<name>A0A1H2V3U5_9FLAO</name>
<dbReference type="Proteomes" id="UP000182771">
    <property type="component" value="Unassembled WGS sequence"/>
</dbReference>
<dbReference type="AlphaFoldDB" id="A0A1H2V3U5"/>
<dbReference type="PROSITE" id="PS51257">
    <property type="entry name" value="PROKAR_LIPOPROTEIN"/>
    <property type="match status" value="1"/>
</dbReference>
<dbReference type="InterPro" id="IPR033985">
    <property type="entry name" value="SusD-like_N"/>
</dbReference>
<dbReference type="GeneID" id="85017023"/>
<feature type="domain" description="SusD-like N-terminal" evidence="2">
    <location>
        <begin position="25"/>
        <end position="227"/>
    </location>
</feature>
<keyword evidence="1" id="KW-0732">Signal</keyword>
<accession>A0A1H2V3U5</accession>
<proteinExistence type="predicted"/>
<comment type="caution">
    <text evidence="3">The sequence shown here is derived from an EMBL/GenBank/DDBJ whole genome shotgun (WGS) entry which is preliminary data.</text>
</comment>
<evidence type="ECO:0000256" key="1">
    <source>
        <dbReference type="SAM" id="SignalP"/>
    </source>
</evidence>
<evidence type="ECO:0000313" key="4">
    <source>
        <dbReference type="Proteomes" id="UP000182771"/>
    </source>
</evidence>
<sequence length="513" mass="58826">MKRNKYLSLLALALTLVLSACNKILDDLPDSRTEIDSTEKIEELLVGAYPNRFPTYIAEMMSDNVSEKTSFLGISTLNTDMYFWRDNNEIDGEDNTPTDYWIACYAAIGAANQALESYAELGETAQYNYIKGEALVARAYAHFMLAYLWCKPYNEATATTDLGLAYVTEPEKHVFGRYTRIPLKEYYDAIERDLTQGLPLLDDSKYKQPRFHFTTAAAHAFATRFYLMKAQWDKVIEHADAVLGANAETKLRNIKTLNAVALESRSAYYTESTNPSNILVGTARSALAYRFQTHKYSLTLQKMAEICSPRNTHPLNFSNISWEAVNSALGDGAGNIVFPKSNYYYKYVNRSAGTRVYYSAAVLFSYDEVYLNRLEAYLMSGNLDQFRRDLFTYLIPKTHNSSRPNEAYPFPRMTFERYMTQAALDRRYQGRGVDFDPSYPLTTRQREWLQAVVDIRRVEFVQEGLRWFDNKRLGMKVVHKVGDGQIELTKDDPRRELQIPNSALEFGMAPNPR</sequence>
<keyword evidence="4" id="KW-1185">Reference proteome</keyword>
<dbReference type="OrthoDB" id="1147023at2"/>
<dbReference type="Gene3D" id="1.25.40.390">
    <property type="match status" value="1"/>
</dbReference>
<feature type="signal peptide" evidence="1">
    <location>
        <begin position="1"/>
        <end position="22"/>
    </location>
</feature>
<gene>
    <name evidence="3" type="ORF">SAMN05444420_10342</name>
</gene>